<name>A0ABV5F120_9FLAO</name>
<dbReference type="Gene3D" id="2.20.20.40">
    <property type="entry name" value="Integron cassette protein"/>
    <property type="match status" value="1"/>
</dbReference>
<feature type="domain" description="Integron Cassette Protein Hfx-Cass5" evidence="1">
    <location>
        <begin position="28"/>
        <end position="78"/>
    </location>
</feature>
<comment type="caution">
    <text evidence="2">The sequence shown here is derived from an EMBL/GenBank/DDBJ whole genome shotgun (WGS) entry which is preliminary data.</text>
</comment>
<dbReference type="RefSeq" id="WP_382382259.1">
    <property type="nucleotide sequence ID" value="NZ_JBHMEZ010000009.1"/>
</dbReference>
<protein>
    <recommendedName>
        <fullName evidence="1">Integron Cassette Protein Hfx-Cass5 domain-containing protein</fullName>
    </recommendedName>
</protein>
<evidence type="ECO:0000259" key="1">
    <source>
        <dbReference type="Pfam" id="PF18287"/>
    </source>
</evidence>
<gene>
    <name evidence="2" type="ORF">ACFFVB_08270</name>
</gene>
<reference evidence="2 3" key="1">
    <citation type="submission" date="2024-09" db="EMBL/GenBank/DDBJ databases">
        <authorList>
            <person name="Sun Q."/>
            <person name="Mori K."/>
        </authorList>
    </citation>
    <scope>NUCLEOTIDE SEQUENCE [LARGE SCALE GENOMIC DNA]</scope>
    <source>
        <strain evidence="2 3">CECT 8286</strain>
    </source>
</reference>
<dbReference type="EMBL" id="JBHMEZ010000009">
    <property type="protein sequence ID" value="MFB9053075.1"/>
    <property type="molecule type" value="Genomic_DNA"/>
</dbReference>
<accession>A0ABV5F120</accession>
<organism evidence="2 3">
    <name type="scientific">Formosa undariae</name>
    <dbReference type="NCBI Taxonomy" id="1325436"/>
    <lineage>
        <taxon>Bacteria</taxon>
        <taxon>Pseudomonadati</taxon>
        <taxon>Bacteroidota</taxon>
        <taxon>Flavobacteriia</taxon>
        <taxon>Flavobacteriales</taxon>
        <taxon>Flavobacteriaceae</taxon>
        <taxon>Formosa</taxon>
    </lineage>
</organism>
<evidence type="ECO:0000313" key="2">
    <source>
        <dbReference type="EMBL" id="MFB9053075.1"/>
    </source>
</evidence>
<evidence type="ECO:0000313" key="3">
    <source>
        <dbReference type="Proteomes" id="UP001589605"/>
    </source>
</evidence>
<proteinExistence type="predicted"/>
<sequence>MKNEVINKIVVNDQNELLLKLIGQGSPTYQYVYREAVGVYWDENQIAFKSTPIREWTVYDWFFHIKDIVKSGLNLELLIDEKATWENITNEEKNKIKNALQQQV</sequence>
<dbReference type="InterPro" id="IPR041376">
    <property type="entry name" value="Hfx_Cass5"/>
</dbReference>
<dbReference type="Pfam" id="PF18287">
    <property type="entry name" value="Hfx_Cass5"/>
    <property type="match status" value="1"/>
</dbReference>
<dbReference type="Proteomes" id="UP001589605">
    <property type="component" value="Unassembled WGS sequence"/>
</dbReference>
<keyword evidence="3" id="KW-1185">Reference proteome</keyword>
<dbReference type="Gene3D" id="1.20.5.1210">
    <property type="entry name" value="Integron cassette protein helical domain"/>
    <property type="match status" value="1"/>
</dbReference>